<dbReference type="Pfam" id="PF02205">
    <property type="entry name" value="WH2"/>
    <property type="match status" value="1"/>
</dbReference>
<evidence type="ECO:0000259" key="2">
    <source>
        <dbReference type="PROSITE" id="PS51082"/>
    </source>
</evidence>
<protein>
    <submittedName>
        <fullName evidence="3">Cordon-bleu WH2 repeat protein</fullName>
    </submittedName>
</protein>
<feature type="region of interest" description="Disordered" evidence="1">
    <location>
        <begin position="883"/>
        <end position="923"/>
    </location>
</feature>
<dbReference type="GeneTree" id="ENSGT00530000063608"/>
<proteinExistence type="predicted"/>
<feature type="compositionally biased region" description="Polar residues" evidence="1">
    <location>
        <begin position="387"/>
        <end position="396"/>
    </location>
</feature>
<dbReference type="GO" id="GO:0001726">
    <property type="term" value="C:ruffle"/>
    <property type="evidence" value="ECO:0007669"/>
    <property type="project" value="TreeGrafter"/>
</dbReference>
<dbReference type="CDD" id="cd21801">
    <property type="entry name" value="WH2_Wc_Cobl"/>
    <property type="match status" value="1"/>
</dbReference>
<reference evidence="3" key="3">
    <citation type="submission" date="2025-09" db="UniProtKB">
        <authorList>
            <consortium name="Ensembl"/>
        </authorList>
    </citation>
    <scope>IDENTIFICATION</scope>
</reference>
<dbReference type="GO" id="GO:0048471">
    <property type="term" value="C:perinuclear region of cytoplasm"/>
    <property type="evidence" value="ECO:0007669"/>
    <property type="project" value="TreeGrafter"/>
</dbReference>
<dbReference type="GO" id="GO:0044294">
    <property type="term" value="C:dendritic growth cone"/>
    <property type="evidence" value="ECO:0007669"/>
    <property type="project" value="TreeGrafter"/>
</dbReference>
<dbReference type="GO" id="GO:0005884">
    <property type="term" value="C:actin filament"/>
    <property type="evidence" value="ECO:0007669"/>
    <property type="project" value="TreeGrafter"/>
</dbReference>
<feature type="region of interest" description="Disordered" evidence="1">
    <location>
        <begin position="1228"/>
        <end position="1281"/>
    </location>
</feature>
<feature type="domain" description="WH2" evidence="2">
    <location>
        <begin position="1297"/>
        <end position="1317"/>
    </location>
</feature>
<dbReference type="Pfam" id="PF09469">
    <property type="entry name" value="Cobl"/>
    <property type="match status" value="1"/>
</dbReference>
<evidence type="ECO:0000313" key="3">
    <source>
        <dbReference type="Ensembl" id="ENSSFOP00015003922.2"/>
    </source>
</evidence>
<feature type="region of interest" description="Disordered" evidence="1">
    <location>
        <begin position="1126"/>
        <end position="1149"/>
    </location>
</feature>
<feature type="compositionally biased region" description="Basic and acidic residues" evidence="1">
    <location>
        <begin position="397"/>
        <end position="410"/>
    </location>
</feature>
<feature type="domain" description="WH2" evidence="2">
    <location>
        <begin position="1174"/>
        <end position="1194"/>
    </location>
</feature>
<feature type="compositionally biased region" description="Pro residues" evidence="1">
    <location>
        <begin position="1260"/>
        <end position="1281"/>
    </location>
</feature>
<dbReference type="CTD" id="23242"/>
<sequence>METGDINASEKPPTSRRMKPRAPPPPGAPQPAPRKIFTAPRNAVPDGGMQSGDTKENMLSAMVDLHVTLPDGFQTAGTVDGSKALMDLLVDLCSRYHLNPACHTLELLSPDGRAVAFKPNALVGALGVRSVLLKEKVPEEKLMRKPLPKVPEKTVRLIVNYHRTQKAVVRVSPLVPLGSLVPVICEKCEFDPSHVILLKDNISNHEMDLDKSLNELGVREIYVLDQKLESFRSNTLSNSSDKKGFLGFFNFSRQKAKSSFKTPSSPCMEARPNTLGQSQSVMNIPRMSPKAELKKRRAPPPPQPTPALCEVRSSVESCQVRSVSPSGSQQKKRRAPAPPAIAAPGTPAEDDSASERSPAHSAGHSERGGSVRSTSSCSSSGLGGDTVPQTTPSDNRSALELKLEEGENNRHSTLGSEQQVPLKPRRTPTREPPTLVIPPPPPDSPPPSQPSCHDAQLESDSEAQAQPWLHSLQGSEPNLSPEQESETGSVGSGCSLPDQGYAPSEGTAEDSPFVSSPSDLTHPASPDGSVSPDGGPAPPRARSRALAKDSSSDSDEGCATWGSRHRHSNKIYPMEQADRMTDRMTDSYEDDAELSTQLHQTLAELEADLADVEHTDQASVSESSISSSEKSYHNEIPVSVLHLEVPVTAINEVLEDQELGRANYEDFQSSDTLFARNQILTYKPHRNIWTRTDTVNTVNSHSKAGTSSPHVMRSVSVPQKEIEEVMAIPVTEIRDGLCKGDSCTDPPILKRQSQQLGSSARSVPSSPPRSPEHQTTCQGEIRTPTVEDETPRAMKSQMPQSTITQSPTSRFGLKTFTVIPPKPALNNTQKPAGSLVTGAIKIDALGNMVMQQNTYNKYGSSPGSGSDTELPLLEKAKAFWNSAEQQDGIPAPQSAVLKTKDPQFTRPAPAAESAGKVRPEESLKDVVEAPRSIIQEVECNPLTSEPSQHLTKSTKEPQLGRDLSFLKPPRRTSSQYVASAIAKYTGMPSTRMETKQESNTKTESTVFKPRFFSTKSIINGDRSINVTSNGTNYNVNEDTIQMNGKCSSSLVANPKRSLSFPEYTTERKEGSTVGKMDRTGKLGTFQGGASANSLNADRGNMGFSTSAPIQVDTLVSVADRIASPALSAKGTDGPLVDGDPSSSAFPESRQVGVFGPVQKFRPVILKAVPEDTTLHSTLMEAIQSGHGKERLKKVSDTREGSLRAASYVTAENERCALLAAIRAQNNSSRLRKTGSEAANELEGFRKSEGNSRFPSESMFPLPPSVPPPPSHAPPPPPQPLTPIVPISMSTARNPEGARQALLEAIRSGLGAERLKKVPVPTKTVLVNGRLGTMRASSSIAQEH</sequence>
<accession>A0A8C9UYM3</accession>
<evidence type="ECO:0000256" key="1">
    <source>
        <dbReference type="SAM" id="MobiDB-lite"/>
    </source>
</evidence>
<feature type="compositionally biased region" description="Low complexity" evidence="1">
    <location>
        <begin position="619"/>
        <end position="629"/>
    </location>
</feature>
<reference evidence="3" key="2">
    <citation type="submission" date="2025-08" db="UniProtKB">
        <authorList>
            <consortium name="Ensembl"/>
        </authorList>
    </citation>
    <scope>IDENTIFICATION</scope>
</reference>
<dbReference type="PANTHER" id="PTHR47008:SF1">
    <property type="entry name" value="PROTEIN CORDON-BLEU"/>
    <property type="match status" value="1"/>
</dbReference>
<dbReference type="InterPro" id="IPR003124">
    <property type="entry name" value="WH2_dom"/>
</dbReference>
<feature type="compositionally biased region" description="Polar residues" evidence="1">
    <location>
        <begin position="941"/>
        <end position="951"/>
    </location>
</feature>
<dbReference type="InterPro" id="IPR019025">
    <property type="entry name" value="Cordon-bleu_ubiquitin_domain"/>
</dbReference>
<dbReference type="GO" id="GO:0043025">
    <property type="term" value="C:neuronal cell body"/>
    <property type="evidence" value="ECO:0007669"/>
    <property type="project" value="TreeGrafter"/>
</dbReference>
<feature type="region of interest" description="Disordered" evidence="1">
    <location>
        <begin position="1062"/>
        <end position="1086"/>
    </location>
</feature>
<feature type="compositionally biased region" description="Basic and acidic residues" evidence="1">
    <location>
        <begin position="353"/>
        <end position="369"/>
    </location>
</feature>
<name>A0A8C9UYM3_SCLFO</name>
<dbReference type="GeneID" id="108940750"/>
<dbReference type="PANTHER" id="PTHR47008">
    <property type="entry name" value="PROTEIN CORDON-BLEU"/>
    <property type="match status" value="1"/>
</dbReference>
<feature type="domain" description="WH2" evidence="2">
    <location>
        <begin position="1213"/>
        <end position="1233"/>
    </location>
</feature>
<dbReference type="GO" id="GO:0003785">
    <property type="term" value="F:actin monomer binding"/>
    <property type="evidence" value="ECO:0007669"/>
    <property type="project" value="InterPro"/>
</dbReference>
<dbReference type="GO" id="GO:0051639">
    <property type="term" value="P:actin filament network formation"/>
    <property type="evidence" value="ECO:0007669"/>
    <property type="project" value="TreeGrafter"/>
</dbReference>
<dbReference type="CDD" id="cd21799">
    <property type="entry name" value="WH2_Wa_Cobl"/>
    <property type="match status" value="1"/>
</dbReference>
<evidence type="ECO:0000313" key="4">
    <source>
        <dbReference type="Proteomes" id="UP000694397"/>
    </source>
</evidence>
<dbReference type="Gene3D" id="3.10.20.90">
    <property type="entry name" value="Phosphatidylinositol 3-kinase Catalytic Subunit, Chain A, domain 1"/>
    <property type="match status" value="1"/>
</dbReference>
<feature type="region of interest" description="Disordered" evidence="1">
    <location>
        <begin position="259"/>
        <end position="576"/>
    </location>
</feature>
<dbReference type="Ensembl" id="ENSSFOT00015003986.2">
    <property type="protein sequence ID" value="ENSSFOP00015003922.2"/>
    <property type="gene ID" value="ENSSFOG00015002577.2"/>
</dbReference>
<keyword evidence="4" id="KW-1185">Reference proteome</keyword>
<feature type="compositionally biased region" description="Polar residues" evidence="1">
    <location>
        <begin position="472"/>
        <end position="489"/>
    </location>
</feature>
<feature type="compositionally biased region" description="Polar residues" evidence="1">
    <location>
        <begin position="797"/>
        <end position="807"/>
    </location>
</feature>
<reference evidence="3 4" key="1">
    <citation type="submission" date="2019-04" db="EMBL/GenBank/DDBJ databases">
        <authorList>
            <consortium name="Wellcome Sanger Institute Data Sharing"/>
        </authorList>
    </citation>
    <scope>NUCLEOTIDE SEQUENCE [LARGE SCALE GENOMIC DNA]</scope>
</reference>
<gene>
    <name evidence="3" type="primary">COBL</name>
    <name evidence="3" type="synonym">cobl</name>
</gene>
<feature type="compositionally biased region" description="Low complexity" evidence="1">
    <location>
        <begin position="370"/>
        <end position="380"/>
    </location>
</feature>
<dbReference type="PROSITE" id="PS51082">
    <property type="entry name" value="WH2"/>
    <property type="match status" value="3"/>
</dbReference>
<dbReference type="SMART" id="SM00246">
    <property type="entry name" value="WH2"/>
    <property type="match status" value="3"/>
</dbReference>
<feature type="compositionally biased region" description="Polar residues" evidence="1">
    <location>
        <begin position="314"/>
        <end position="329"/>
    </location>
</feature>
<feature type="region of interest" description="Disordered" evidence="1">
    <location>
        <begin position="938"/>
        <end position="969"/>
    </location>
</feature>
<dbReference type="GO" id="GO:0030041">
    <property type="term" value="P:actin filament polymerization"/>
    <property type="evidence" value="ECO:0007669"/>
    <property type="project" value="TreeGrafter"/>
</dbReference>
<dbReference type="GO" id="GO:0044295">
    <property type="term" value="C:axonal growth cone"/>
    <property type="evidence" value="ECO:0007669"/>
    <property type="project" value="TreeGrafter"/>
</dbReference>
<dbReference type="Proteomes" id="UP000694397">
    <property type="component" value="Chromosome 18"/>
</dbReference>
<feature type="compositionally biased region" description="Pro residues" evidence="1">
    <location>
        <begin position="435"/>
        <end position="449"/>
    </location>
</feature>
<organism evidence="3 4">
    <name type="scientific">Scleropages formosus</name>
    <name type="common">Asian bonytongue</name>
    <name type="synonym">Osteoglossum formosum</name>
    <dbReference type="NCBI Taxonomy" id="113540"/>
    <lineage>
        <taxon>Eukaryota</taxon>
        <taxon>Metazoa</taxon>
        <taxon>Chordata</taxon>
        <taxon>Craniata</taxon>
        <taxon>Vertebrata</taxon>
        <taxon>Euteleostomi</taxon>
        <taxon>Actinopterygii</taxon>
        <taxon>Neopterygii</taxon>
        <taxon>Teleostei</taxon>
        <taxon>Osteoglossocephala</taxon>
        <taxon>Osteoglossomorpha</taxon>
        <taxon>Osteoglossiformes</taxon>
        <taxon>Osteoglossidae</taxon>
        <taxon>Scleropages</taxon>
    </lineage>
</organism>
<dbReference type="GO" id="GO:1990357">
    <property type="term" value="C:terminal web"/>
    <property type="evidence" value="ECO:0007669"/>
    <property type="project" value="TreeGrafter"/>
</dbReference>
<dbReference type="InterPro" id="IPR039895">
    <property type="entry name" value="COBL-like"/>
</dbReference>
<feature type="compositionally biased region" description="Basic and acidic residues" evidence="1">
    <location>
        <begin position="1064"/>
        <end position="1080"/>
    </location>
</feature>
<dbReference type="CDD" id="cd21800">
    <property type="entry name" value="WH2_Wb_Cobl"/>
    <property type="match status" value="1"/>
</dbReference>
<dbReference type="GO" id="GO:0005886">
    <property type="term" value="C:plasma membrane"/>
    <property type="evidence" value="ECO:0007669"/>
    <property type="project" value="TreeGrafter"/>
</dbReference>
<feature type="region of interest" description="Disordered" evidence="1">
    <location>
        <begin position="1"/>
        <end position="54"/>
    </location>
</feature>
<feature type="compositionally biased region" description="Pro residues" evidence="1">
    <location>
        <begin position="21"/>
        <end position="32"/>
    </location>
</feature>
<feature type="region of interest" description="Disordered" evidence="1">
    <location>
        <begin position="743"/>
        <end position="807"/>
    </location>
</feature>
<feature type="region of interest" description="Disordered" evidence="1">
    <location>
        <begin position="613"/>
        <end position="632"/>
    </location>
</feature>
<dbReference type="RefSeq" id="XP_029101864.1">
    <property type="nucleotide sequence ID" value="XM_029246031.1"/>
</dbReference>